<dbReference type="PROSITE" id="PS51885">
    <property type="entry name" value="NEPRILYSIN"/>
    <property type="match status" value="1"/>
</dbReference>
<dbReference type="Gene3D" id="1.10.1380.10">
    <property type="entry name" value="Neutral endopeptidase , domain2"/>
    <property type="match status" value="1"/>
</dbReference>
<accession>A0A9J6GXZ4</accession>
<dbReference type="GO" id="GO:0016485">
    <property type="term" value="P:protein processing"/>
    <property type="evidence" value="ECO:0007669"/>
    <property type="project" value="TreeGrafter"/>
</dbReference>
<evidence type="ECO:0000256" key="3">
    <source>
        <dbReference type="ARBA" id="ARBA00022670"/>
    </source>
</evidence>
<feature type="domain" description="Peptidase M13 N-terminal" evidence="11">
    <location>
        <begin position="153"/>
        <end position="536"/>
    </location>
</feature>
<dbReference type="InterPro" id="IPR042089">
    <property type="entry name" value="Peptidase_M13_dom_2"/>
</dbReference>
<dbReference type="InterPro" id="IPR000718">
    <property type="entry name" value="Peptidase_M13"/>
</dbReference>
<dbReference type="GO" id="GO:0004222">
    <property type="term" value="F:metalloendopeptidase activity"/>
    <property type="evidence" value="ECO:0007669"/>
    <property type="project" value="InterPro"/>
</dbReference>
<keyword evidence="3" id="KW-0645">Protease</keyword>
<evidence type="ECO:0000256" key="4">
    <source>
        <dbReference type="ARBA" id="ARBA00022723"/>
    </source>
</evidence>
<keyword evidence="7" id="KW-0482">Metalloprotease</keyword>
<evidence type="ECO:0000256" key="2">
    <source>
        <dbReference type="ARBA" id="ARBA00007357"/>
    </source>
</evidence>
<keyword evidence="9" id="KW-0472">Membrane</keyword>
<dbReference type="GO" id="GO:0005886">
    <property type="term" value="C:plasma membrane"/>
    <property type="evidence" value="ECO:0007669"/>
    <property type="project" value="TreeGrafter"/>
</dbReference>
<keyword evidence="9" id="KW-1133">Transmembrane helix</keyword>
<keyword evidence="6" id="KW-0862">Zinc</keyword>
<dbReference type="InterPro" id="IPR024079">
    <property type="entry name" value="MetalloPept_cat_dom_sf"/>
</dbReference>
<evidence type="ECO:0000256" key="7">
    <source>
        <dbReference type="ARBA" id="ARBA00023049"/>
    </source>
</evidence>
<dbReference type="Proteomes" id="UP000821853">
    <property type="component" value="Chromosome 8"/>
</dbReference>
<evidence type="ECO:0000256" key="9">
    <source>
        <dbReference type="SAM" id="Phobius"/>
    </source>
</evidence>
<protein>
    <submittedName>
        <fullName evidence="12">Uncharacterized protein</fullName>
    </submittedName>
</protein>
<comment type="cofactor">
    <cofactor evidence="1">
        <name>Zn(2+)</name>
        <dbReference type="ChEBI" id="CHEBI:29105"/>
    </cofactor>
</comment>
<dbReference type="PANTHER" id="PTHR11733">
    <property type="entry name" value="ZINC METALLOPROTEASE FAMILY M13 NEPRILYSIN-RELATED"/>
    <property type="match status" value="1"/>
</dbReference>
<evidence type="ECO:0000256" key="8">
    <source>
        <dbReference type="SAM" id="MobiDB-lite"/>
    </source>
</evidence>
<reference evidence="12 13" key="1">
    <citation type="journal article" date="2020" name="Cell">
        <title>Large-Scale Comparative Analyses of Tick Genomes Elucidate Their Genetic Diversity and Vector Capacities.</title>
        <authorList>
            <consortium name="Tick Genome and Microbiome Consortium (TIGMIC)"/>
            <person name="Jia N."/>
            <person name="Wang J."/>
            <person name="Shi W."/>
            <person name="Du L."/>
            <person name="Sun Y."/>
            <person name="Zhan W."/>
            <person name="Jiang J.F."/>
            <person name="Wang Q."/>
            <person name="Zhang B."/>
            <person name="Ji P."/>
            <person name="Bell-Sakyi L."/>
            <person name="Cui X.M."/>
            <person name="Yuan T.T."/>
            <person name="Jiang B.G."/>
            <person name="Yang W.F."/>
            <person name="Lam T.T."/>
            <person name="Chang Q.C."/>
            <person name="Ding S.J."/>
            <person name="Wang X.J."/>
            <person name="Zhu J.G."/>
            <person name="Ruan X.D."/>
            <person name="Zhao L."/>
            <person name="Wei J.T."/>
            <person name="Ye R.Z."/>
            <person name="Que T.C."/>
            <person name="Du C.H."/>
            <person name="Zhou Y.H."/>
            <person name="Cheng J.X."/>
            <person name="Dai P.F."/>
            <person name="Guo W.B."/>
            <person name="Han X.H."/>
            <person name="Huang E.J."/>
            <person name="Li L.F."/>
            <person name="Wei W."/>
            <person name="Gao Y.C."/>
            <person name="Liu J.Z."/>
            <person name="Shao H.Z."/>
            <person name="Wang X."/>
            <person name="Wang C.C."/>
            <person name="Yang T.C."/>
            <person name="Huo Q.B."/>
            <person name="Li W."/>
            <person name="Chen H.Y."/>
            <person name="Chen S.E."/>
            <person name="Zhou L.G."/>
            <person name="Ni X.B."/>
            <person name="Tian J.H."/>
            <person name="Sheng Y."/>
            <person name="Liu T."/>
            <person name="Pan Y.S."/>
            <person name="Xia L.Y."/>
            <person name="Li J."/>
            <person name="Zhao F."/>
            <person name="Cao W.C."/>
        </authorList>
    </citation>
    <scope>NUCLEOTIDE SEQUENCE [LARGE SCALE GENOMIC DNA]</scope>
    <source>
        <strain evidence="12">HaeL-2018</strain>
    </source>
</reference>
<comment type="similarity">
    <text evidence="2">Belongs to the peptidase M13 family.</text>
</comment>
<organism evidence="12 13">
    <name type="scientific">Haemaphysalis longicornis</name>
    <name type="common">Bush tick</name>
    <dbReference type="NCBI Taxonomy" id="44386"/>
    <lineage>
        <taxon>Eukaryota</taxon>
        <taxon>Metazoa</taxon>
        <taxon>Ecdysozoa</taxon>
        <taxon>Arthropoda</taxon>
        <taxon>Chelicerata</taxon>
        <taxon>Arachnida</taxon>
        <taxon>Acari</taxon>
        <taxon>Parasitiformes</taxon>
        <taxon>Ixodida</taxon>
        <taxon>Ixodoidea</taxon>
        <taxon>Ixodidae</taxon>
        <taxon>Haemaphysalinae</taxon>
        <taxon>Haemaphysalis</taxon>
    </lineage>
</organism>
<feature type="region of interest" description="Disordered" evidence="8">
    <location>
        <begin position="23"/>
        <end position="46"/>
    </location>
</feature>
<dbReference type="Gene3D" id="3.40.390.10">
    <property type="entry name" value="Collagenase (Catalytic Domain)"/>
    <property type="match status" value="1"/>
</dbReference>
<evidence type="ECO:0000313" key="12">
    <source>
        <dbReference type="EMBL" id="KAH9380346.1"/>
    </source>
</evidence>
<dbReference type="VEuPathDB" id="VectorBase:HLOH_058409"/>
<name>A0A9J6GXZ4_HAELO</name>
<dbReference type="AlphaFoldDB" id="A0A9J6GXZ4"/>
<dbReference type="OrthoDB" id="6476563at2759"/>
<sequence>MYQDAEYQDCDIQPYHEETGVQELSYPRPASPPEPECTGVQPRSQTLVPRSPSRLPYVAVCSVGLLVIVVATAVTAHKLHTGQRAIALFNNSTALLLQPPANSPALGDNAAAQSRHLVKHERNLLVAETTCRTDVCVWAENYLRGRLNLSVNPCIDFYGHVCSRHWETGDMGAHSRAYRERTSGMMMLDVDRFFRDYLRENEGRYHQFPGVFLHQAISLLPKCQSEEKDDKNLTSLRRLLEEYNLGGWPYRKAPRDADIVTISAFVDRDLGVFPFARVFLRKPFEDDRGYTVHVEAPSLTLKRYNLAYLSEPPENFTRKVALALSLVDSEKDIAERAADIALLENMLHNITTVPRFIEFQDRLKSLSRIDRKGKWNWKQYLTIVFQDIVKFDDNTSVAVMSPDYVRNLAPLINETDTVTLLNYVGYRLVVHMSPLLPKVASPLLRLSHDDHLEFTSDRLQACMYMLERVYKHGMRFFGRMTFSKRNTSLLLKHYDYSMSSLEVELKHAITDRLLSSSSWLGRSAIGIGVDKLENMRFVFLGSTDDINTVANYYNFIAQPLEPSQLLESYRELQAGTMSVYWETKPPKEDLDARYDHTALSPGHEYFFARNVLFIPHSNIAFLNDITKSIDPILYPLVFGEILRGMFGAVDRRGATVNHNLALATWWDADEMSKYSQLELCFEEQYYLAIRDLIGDNFETRMRLEENIADNSILGPLHDMYMKVLMSSNFAAGLKLPVDGRRLDMEQLFFVLYAVGLCDNPNQEFWKRKLRFGEIPGKLRVNIPLMNFPKFSAAFGCAKGLSHEPRTQVHDLVKSLNGPCGVPEPV</sequence>
<feature type="domain" description="Peptidase M13 C-terminal" evidence="10">
    <location>
        <begin position="649"/>
        <end position="803"/>
    </location>
</feature>
<keyword evidence="4" id="KW-0479">Metal-binding</keyword>
<feature type="transmembrane region" description="Helical" evidence="9">
    <location>
        <begin position="55"/>
        <end position="76"/>
    </location>
</feature>
<evidence type="ECO:0000256" key="5">
    <source>
        <dbReference type="ARBA" id="ARBA00022801"/>
    </source>
</evidence>
<dbReference type="SUPFAM" id="SSF55486">
    <property type="entry name" value="Metalloproteases ('zincins'), catalytic domain"/>
    <property type="match status" value="1"/>
</dbReference>
<proteinExistence type="inferred from homology"/>
<evidence type="ECO:0000259" key="11">
    <source>
        <dbReference type="Pfam" id="PF05649"/>
    </source>
</evidence>
<dbReference type="Pfam" id="PF01431">
    <property type="entry name" value="Peptidase_M13"/>
    <property type="match status" value="1"/>
</dbReference>
<comment type="caution">
    <text evidence="12">The sequence shown here is derived from an EMBL/GenBank/DDBJ whole genome shotgun (WGS) entry which is preliminary data.</text>
</comment>
<dbReference type="GO" id="GO:0046872">
    <property type="term" value="F:metal ion binding"/>
    <property type="evidence" value="ECO:0007669"/>
    <property type="project" value="UniProtKB-KW"/>
</dbReference>
<dbReference type="Pfam" id="PF05649">
    <property type="entry name" value="Peptidase_M13_N"/>
    <property type="match status" value="1"/>
</dbReference>
<dbReference type="EMBL" id="JABSTR010000010">
    <property type="protein sequence ID" value="KAH9380346.1"/>
    <property type="molecule type" value="Genomic_DNA"/>
</dbReference>
<keyword evidence="13" id="KW-1185">Reference proteome</keyword>
<gene>
    <name evidence="12" type="ORF">HPB48_016094</name>
</gene>
<dbReference type="PANTHER" id="PTHR11733:SF241">
    <property type="entry name" value="GH26575P-RELATED"/>
    <property type="match status" value="1"/>
</dbReference>
<keyword evidence="9" id="KW-0812">Transmembrane</keyword>
<dbReference type="InterPro" id="IPR018497">
    <property type="entry name" value="Peptidase_M13_C"/>
</dbReference>
<evidence type="ECO:0000259" key="10">
    <source>
        <dbReference type="Pfam" id="PF01431"/>
    </source>
</evidence>
<evidence type="ECO:0000256" key="6">
    <source>
        <dbReference type="ARBA" id="ARBA00022833"/>
    </source>
</evidence>
<keyword evidence="5" id="KW-0378">Hydrolase</keyword>
<dbReference type="InterPro" id="IPR008753">
    <property type="entry name" value="Peptidase_M13_N"/>
</dbReference>
<evidence type="ECO:0000256" key="1">
    <source>
        <dbReference type="ARBA" id="ARBA00001947"/>
    </source>
</evidence>
<evidence type="ECO:0000313" key="13">
    <source>
        <dbReference type="Proteomes" id="UP000821853"/>
    </source>
</evidence>